<dbReference type="OrthoDB" id="6150578at2759"/>
<evidence type="ECO:0000313" key="3">
    <source>
        <dbReference type="RefSeq" id="XP_022292765.1"/>
    </source>
</evidence>
<keyword evidence="1" id="KW-1133">Transmembrane helix</keyword>
<protein>
    <submittedName>
        <fullName evidence="3">Uncharacterized protein LOC111103649 isoform X1</fullName>
    </submittedName>
</protein>
<sequence length="263" mass="29452">MNHYSHRGYMCNADGINTQCKSTSYLHVDLKLSLGSMKCYIIIMYITYQMEHVLAQSCPESLATKRYVKSCPMSKSAWNAAAEVMNCSAVKQSCASREEFVYHCLPNSYQNRLIEVCAIPTPITFPVCAEYNEGGNIVTENHFTDCQNYNPPCPNRYHSTEAYKYSECYNVGQSSTTSTTSKPTPLTENTFDVFTTRNNTILLIKTTTPLDLPTCSDAQHAQLSLSAIFVAGIFFPVLSILVLLCVYSKNVKESPKDETTHMV</sequence>
<accession>A0A8B8ANK8</accession>
<gene>
    <name evidence="3" type="primary">LOC111103649</name>
</gene>
<keyword evidence="1" id="KW-0472">Membrane</keyword>
<evidence type="ECO:0000313" key="2">
    <source>
        <dbReference type="Proteomes" id="UP000694844"/>
    </source>
</evidence>
<organism evidence="2 3">
    <name type="scientific">Crassostrea virginica</name>
    <name type="common">Eastern oyster</name>
    <dbReference type="NCBI Taxonomy" id="6565"/>
    <lineage>
        <taxon>Eukaryota</taxon>
        <taxon>Metazoa</taxon>
        <taxon>Spiralia</taxon>
        <taxon>Lophotrochozoa</taxon>
        <taxon>Mollusca</taxon>
        <taxon>Bivalvia</taxon>
        <taxon>Autobranchia</taxon>
        <taxon>Pteriomorphia</taxon>
        <taxon>Ostreida</taxon>
        <taxon>Ostreoidea</taxon>
        <taxon>Ostreidae</taxon>
        <taxon>Crassostrea</taxon>
    </lineage>
</organism>
<dbReference type="KEGG" id="cvn:111103649"/>
<name>A0A8B8ANK8_CRAVI</name>
<evidence type="ECO:0000256" key="1">
    <source>
        <dbReference type="SAM" id="Phobius"/>
    </source>
</evidence>
<dbReference type="RefSeq" id="XP_022292765.1">
    <property type="nucleotide sequence ID" value="XM_022437057.1"/>
</dbReference>
<keyword evidence="1" id="KW-0812">Transmembrane</keyword>
<proteinExistence type="predicted"/>
<reference evidence="3" key="1">
    <citation type="submission" date="2025-08" db="UniProtKB">
        <authorList>
            <consortium name="RefSeq"/>
        </authorList>
    </citation>
    <scope>IDENTIFICATION</scope>
    <source>
        <tissue evidence="3">Whole sample</tissue>
    </source>
</reference>
<dbReference type="GeneID" id="111103649"/>
<dbReference type="Proteomes" id="UP000694844">
    <property type="component" value="Chromosome 7"/>
</dbReference>
<feature type="transmembrane region" description="Helical" evidence="1">
    <location>
        <begin position="223"/>
        <end position="247"/>
    </location>
</feature>
<keyword evidence="2" id="KW-1185">Reference proteome</keyword>
<dbReference type="AlphaFoldDB" id="A0A8B8ANK8"/>